<keyword evidence="2" id="KW-1185">Reference proteome</keyword>
<evidence type="ECO:0000313" key="1">
    <source>
        <dbReference type="EMBL" id="KAF9126218.1"/>
    </source>
</evidence>
<comment type="caution">
    <text evidence="1">The sequence shown here is derived from an EMBL/GenBank/DDBJ whole genome shotgun (WGS) entry which is preliminary data.</text>
</comment>
<name>A0A9P5R9P4_9FUNG</name>
<feature type="non-terminal residue" evidence="1">
    <location>
        <position position="1"/>
    </location>
</feature>
<dbReference type="AlphaFoldDB" id="A0A9P5R9P4"/>
<gene>
    <name evidence="1" type="ORF">BG015_004744</name>
</gene>
<accession>A0A9P5R9P4</accession>
<dbReference type="EMBL" id="JAAAUQ010002209">
    <property type="protein sequence ID" value="KAF9126218.1"/>
    <property type="molecule type" value="Genomic_DNA"/>
</dbReference>
<protein>
    <submittedName>
        <fullName evidence="1">Uncharacterized protein</fullName>
    </submittedName>
</protein>
<evidence type="ECO:0000313" key="2">
    <source>
        <dbReference type="Proteomes" id="UP000748756"/>
    </source>
</evidence>
<reference evidence="1" key="1">
    <citation type="journal article" date="2020" name="Fungal Divers.">
        <title>Resolving the Mortierellaceae phylogeny through synthesis of multi-gene phylogenetics and phylogenomics.</title>
        <authorList>
            <person name="Vandepol N."/>
            <person name="Liber J."/>
            <person name="Desiro A."/>
            <person name="Na H."/>
            <person name="Kennedy M."/>
            <person name="Barry K."/>
            <person name="Grigoriev I.V."/>
            <person name="Miller A.N."/>
            <person name="O'Donnell K."/>
            <person name="Stajich J.E."/>
            <person name="Bonito G."/>
        </authorList>
    </citation>
    <scope>NUCLEOTIDE SEQUENCE</scope>
    <source>
        <strain evidence="1">NRRL 6426</strain>
    </source>
</reference>
<dbReference type="OrthoDB" id="2315391at2759"/>
<proteinExistence type="predicted"/>
<dbReference type="Proteomes" id="UP000748756">
    <property type="component" value="Unassembled WGS sequence"/>
</dbReference>
<organism evidence="1 2">
    <name type="scientific">Linnemannia schmuckeri</name>
    <dbReference type="NCBI Taxonomy" id="64567"/>
    <lineage>
        <taxon>Eukaryota</taxon>
        <taxon>Fungi</taxon>
        <taxon>Fungi incertae sedis</taxon>
        <taxon>Mucoromycota</taxon>
        <taxon>Mortierellomycotina</taxon>
        <taxon>Mortierellomycetes</taxon>
        <taxon>Mortierellales</taxon>
        <taxon>Mortierellaceae</taxon>
        <taxon>Linnemannia</taxon>
    </lineage>
</organism>
<sequence length="659" mass="75491">KTRYGRELYDALRRQLSSAAKVKGVDYSPYYYYMLLDFSNSVNLGPTEANLLAETILGLRLAYAHFFKGKYRERFPDFFYRAVKYRELFTISGTIISIRQDLKLPEQQPFFLFLHIDEFQRIFDHRWEGTPKGRWPAPLPETEIRLTGDKAEGHTAEGLCLFRDMMRSLGSFMSGAIRPDMIQTFLSGTARQDVTLAAEPTSYSFKFLSCPTLSMGACYDIMSYFTTLANVRHCEWIPKMAFFHLLSATGGLPRALQLLLEEFFGRRQEKCSIFPDTVDDIDMNTDRIFRKVATSLDTYYSITTFAEIHKELVRALVRLCILQEPSPRTLAPSNHFPTLTLDVLERDTHTILEDSDEARGKVLVRIPFFFLYLYNTAIDEVRNRLGSAFLHDWVEDREWGFFEHMIAEYEALRAIGRAETLGRIVKLKKLSVVTAAHRFPESGGLSVGEQGADWRSGVVIKNADGAQFGDICVYREKADGNNDNNANILCALQAKKLESPLSVATIQSEHDKNTRTIRQLPDGSILEHEGIKRTRLITILITTADITDGTFQQLNGSFPNDCLLIYRGNFTKFFGDSFSISAALAASKDLNWNFATRETLKKKHKLGDKEVDQIFENMPYRSYDDLIQKVPAMGFKNLDKEMGFLTYQDFQPEKRRRVE</sequence>